<evidence type="ECO:0000313" key="2">
    <source>
        <dbReference type="Proteomes" id="UP000272942"/>
    </source>
</evidence>
<proteinExistence type="predicted"/>
<reference evidence="1 2" key="2">
    <citation type="submission" date="2018-11" db="EMBL/GenBank/DDBJ databases">
        <authorList>
            <consortium name="Pathogen Informatics"/>
        </authorList>
    </citation>
    <scope>NUCLEOTIDE SEQUENCE [LARGE SCALE GENOMIC DNA]</scope>
    <source>
        <strain evidence="1 2">Egypt</strain>
    </source>
</reference>
<gene>
    <name evidence="1" type="ORF">ECPE_LOCUS11696</name>
</gene>
<evidence type="ECO:0000313" key="1">
    <source>
        <dbReference type="EMBL" id="VDP88837.1"/>
    </source>
</evidence>
<reference evidence="3" key="1">
    <citation type="submission" date="2016-06" db="UniProtKB">
        <authorList>
            <consortium name="WormBaseParasite"/>
        </authorList>
    </citation>
    <scope>IDENTIFICATION</scope>
</reference>
<dbReference type="EMBL" id="UZAN01051332">
    <property type="protein sequence ID" value="VDP88837.1"/>
    <property type="molecule type" value="Genomic_DNA"/>
</dbReference>
<dbReference type="AlphaFoldDB" id="A0A183AXL1"/>
<sequence length="243" mass="26726">MLIPSETRYCDLCTSEPLGSYDSVEGSSRQQRAPCVNSLGSDIYLSQQHSQYGSSEYGDPGASHAGGIYHSETAVVNSWNGRPRMIPGHWGHPGIAGLPGVCGQTGQMGKSGSVKYIVVPKHIGEERRKQLVEKHNQLKATDDGNQNMPPAEPDLIKWVITNFATIGTIYEERFQLTIVDYEIQFASDTRDFIEPNSSFRISGICVRNPSSMPLPPCGRLQFRGNAMIQPVDYPTIEIPAVID</sequence>
<evidence type="ECO:0000313" key="3">
    <source>
        <dbReference type="WBParaSite" id="ECPE_0001173101-mRNA-1"/>
    </source>
</evidence>
<accession>A0A183AXL1</accession>
<name>A0A183AXL1_9TREM</name>
<dbReference type="Proteomes" id="UP000272942">
    <property type="component" value="Unassembled WGS sequence"/>
</dbReference>
<keyword evidence="2" id="KW-1185">Reference proteome</keyword>
<dbReference type="WBParaSite" id="ECPE_0001173101-mRNA-1">
    <property type="protein sequence ID" value="ECPE_0001173101-mRNA-1"/>
    <property type="gene ID" value="ECPE_0001173101"/>
</dbReference>
<protein>
    <submittedName>
        <fullName evidence="3">CUB domain-containing protein</fullName>
    </submittedName>
</protein>
<organism evidence="3">
    <name type="scientific">Echinostoma caproni</name>
    <dbReference type="NCBI Taxonomy" id="27848"/>
    <lineage>
        <taxon>Eukaryota</taxon>
        <taxon>Metazoa</taxon>
        <taxon>Spiralia</taxon>
        <taxon>Lophotrochozoa</taxon>
        <taxon>Platyhelminthes</taxon>
        <taxon>Trematoda</taxon>
        <taxon>Digenea</taxon>
        <taxon>Plagiorchiida</taxon>
        <taxon>Echinostomata</taxon>
        <taxon>Echinostomatoidea</taxon>
        <taxon>Echinostomatidae</taxon>
        <taxon>Echinostoma</taxon>
    </lineage>
</organism>